<dbReference type="AlphaFoldDB" id="A0A7G8Q5L7"/>
<keyword evidence="1" id="KW-0732">Signal</keyword>
<dbReference type="Gene3D" id="3.10.620.30">
    <property type="match status" value="1"/>
</dbReference>
<evidence type="ECO:0000259" key="2">
    <source>
        <dbReference type="SMART" id="SM00460"/>
    </source>
</evidence>
<name>A0A7G8Q5L7_9GAMM</name>
<accession>A0A7G8Q5L7</accession>
<dbReference type="RefSeq" id="WP_187057533.1">
    <property type="nucleotide sequence ID" value="NZ_CP060412.1"/>
</dbReference>
<organism evidence="3 4">
    <name type="scientific">Dyella telluris</name>
    <dbReference type="NCBI Taxonomy" id="2763498"/>
    <lineage>
        <taxon>Bacteria</taxon>
        <taxon>Pseudomonadati</taxon>
        <taxon>Pseudomonadota</taxon>
        <taxon>Gammaproteobacteria</taxon>
        <taxon>Lysobacterales</taxon>
        <taxon>Rhodanobacteraceae</taxon>
        <taxon>Dyella</taxon>
    </lineage>
</organism>
<dbReference type="Pfam" id="PF01841">
    <property type="entry name" value="Transglut_core"/>
    <property type="match status" value="1"/>
</dbReference>
<evidence type="ECO:0000256" key="1">
    <source>
        <dbReference type="SAM" id="SignalP"/>
    </source>
</evidence>
<sequence>MRKWLATLPLVLALSPAPAVLARAVEAAPGTTTTWMTVMLAGQRIGHLRLDRSLGGNVVTTTQDLKIELNRNGSVVPMEVLTRSVETLDGQPLGFYSRSTLSNADSIVDGQRQADGSYAVTSTVAGLATHTSLVWPTGALLSDGQRKAMASAIDRTGQYTLSLFDPSTRAVASVEVEVLGNEWITLPDGPEWLNHQREVLQTSRDVQRMDLWINARGETRKGELQMLGHQLDMLACSETCALAPVQEIDMLRAAMVDSPSPVTASMRRGGLRYLIHSGDENIQPLIATDEQRITPLGHGDWLVEVGDALPGGQPPPSAEDALPNAWLQSDAPEVRVLAVRAAGRDGSDLQKMARLRDFVSSYIIERGKDVGYASAVEVVRTRKGDCKESAVLLAALARAEGIPARVVSGMVYANRYGGSSQVFVPHAWVQAWVDGRWQSYDAALGHFDSSHIALDSGDGNPWHFTNLANLFGQMHIAQISPAPELAHSVPRGAAVATRDW</sequence>
<evidence type="ECO:0000313" key="4">
    <source>
        <dbReference type="Proteomes" id="UP000515873"/>
    </source>
</evidence>
<dbReference type="EMBL" id="CP060412">
    <property type="protein sequence ID" value="QNK02075.1"/>
    <property type="molecule type" value="Genomic_DNA"/>
</dbReference>
<proteinExistence type="predicted"/>
<protein>
    <submittedName>
        <fullName evidence="3">Transglutaminase domain-containing protein</fullName>
    </submittedName>
</protein>
<reference evidence="3 4" key="1">
    <citation type="submission" date="2020-08" db="EMBL/GenBank/DDBJ databases">
        <title>Dyella sp. G9 isolated from forest soil.</title>
        <authorList>
            <person name="Fu J."/>
            <person name="Qiu L."/>
        </authorList>
    </citation>
    <scope>NUCLEOTIDE SEQUENCE [LARGE SCALE GENOMIC DNA]</scope>
    <source>
        <strain evidence="3 4">G9</strain>
    </source>
</reference>
<gene>
    <name evidence="3" type="ORF">H8F01_02615</name>
</gene>
<dbReference type="InterPro" id="IPR002931">
    <property type="entry name" value="Transglutaminase-like"/>
</dbReference>
<dbReference type="PANTHER" id="PTHR33490:SF3">
    <property type="entry name" value="CONSERVED INTEGRAL MEMBRANE PROTEIN"/>
    <property type="match status" value="1"/>
</dbReference>
<keyword evidence="4" id="KW-1185">Reference proteome</keyword>
<dbReference type="SUPFAM" id="SSF54001">
    <property type="entry name" value="Cysteine proteinases"/>
    <property type="match status" value="1"/>
</dbReference>
<dbReference type="KEGG" id="dtl:H8F01_02615"/>
<feature type="domain" description="Transglutaminase-like" evidence="2">
    <location>
        <begin position="378"/>
        <end position="444"/>
    </location>
</feature>
<evidence type="ECO:0000313" key="3">
    <source>
        <dbReference type="EMBL" id="QNK02075.1"/>
    </source>
</evidence>
<dbReference type="Proteomes" id="UP000515873">
    <property type="component" value="Chromosome"/>
</dbReference>
<feature type="signal peptide" evidence="1">
    <location>
        <begin position="1"/>
        <end position="19"/>
    </location>
</feature>
<dbReference type="SMART" id="SM00460">
    <property type="entry name" value="TGc"/>
    <property type="match status" value="1"/>
</dbReference>
<dbReference type="PANTHER" id="PTHR33490">
    <property type="entry name" value="BLR5614 PROTEIN-RELATED"/>
    <property type="match status" value="1"/>
</dbReference>
<feature type="chain" id="PRO_5028938197" evidence="1">
    <location>
        <begin position="20"/>
        <end position="500"/>
    </location>
</feature>
<dbReference type="InterPro" id="IPR038765">
    <property type="entry name" value="Papain-like_cys_pep_sf"/>
</dbReference>